<protein>
    <submittedName>
        <fullName evidence="1">Uncharacterized protein</fullName>
    </submittedName>
</protein>
<reference evidence="1" key="1">
    <citation type="journal article" date="2020" name="mSystems">
        <title>Genome- and Community-Level Interaction Insights into Carbon Utilization and Element Cycling Functions of Hydrothermarchaeota in Hydrothermal Sediment.</title>
        <authorList>
            <person name="Zhou Z."/>
            <person name="Liu Y."/>
            <person name="Xu W."/>
            <person name="Pan J."/>
            <person name="Luo Z.H."/>
            <person name="Li M."/>
        </authorList>
    </citation>
    <scope>NUCLEOTIDE SEQUENCE [LARGE SCALE GENOMIC DNA]</scope>
    <source>
        <strain evidence="1">HyVt-19</strain>
    </source>
</reference>
<dbReference type="AlphaFoldDB" id="A0A7C0WVY7"/>
<name>A0A7C0WVY7_9BACT</name>
<dbReference type="Proteomes" id="UP000886355">
    <property type="component" value="Unassembled WGS sequence"/>
</dbReference>
<evidence type="ECO:0000313" key="1">
    <source>
        <dbReference type="EMBL" id="HDL90466.1"/>
    </source>
</evidence>
<sequence length="79" mass="8708">MGCLHDVPQSANTRLAAQCTKKNMCKKDDEQFDGENEYLSQHFTSHGLLAVVFANILGEIYHPHYSQGVFGSGVNSHAL</sequence>
<organism evidence="1">
    <name type="scientific">Thermodesulforhabdus norvegica</name>
    <dbReference type="NCBI Taxonomy" id="39841"/>
    <lineage>
        <taxon>Bacteria</taxon>
        <taxon>Pseudomonadati</taxon>
        <taxon>Thermodesulfobacteriota</taxon>
        <taxon>Syntrophobacteria</taxon>
        <taxon>Syntrophobacterales</taxon>
        <taxon>Thermodesulforhabdaceae</taxon>
        <taxon>Thermodesulforhabdus</taxon>
    </lineage>
</organism>
<comment type="caution">
    <text evidence="1">The sequence shown here is derived from an EMBL/GenBank/DDBJ whole genome shotgun (WGS) entry which is preliminary data.</text>
</comment>
<dbReference type="EMBL" id="DQZW01000288">
    <property type="protein sequence ID" value="HDL90466.1"/>
    <property type="molecule type" value="Genomic_DNA"/>
</dbReference>
<gene>
    <name evidence="1" type="ORF">ENG14_06140</name>
</gene>
<accession>A0A7C0WVY7</accession>
<proteinExistence type="predicted"/>